<dbReference type="Gene3D" id="1.10.275.10">
    <property type="entry name" value="Fumarase/aspartase (N-terminal domain)"/>
    <property type="match status" value="1"/>
</dbReference>
<dbReference type="InterPro" id="IPR024083">
    <property type="entry name" value="Fumarase/histidase_N"/>
</dbReference>
<dbReference type="RefSeq" id="WP_092880381.1">
    <property type="nucleotide sequence ID" value="NZ_FOOI01000001.1"/>
</dbReference>
<dbReference type="GO" id="GO:0016853">
    <property type="term" value="F:isomerase activity"/>
    <property type="evidence" value="ECO:0007669"/>
    <property type="project" value="UniProtKB-KW"/>
</dbReference>
<dbReference type="InterPro" id="IPR020557">
    <property type="entry name" value="Fumarate_lyase_CS"/>
</dbReference>
<accession>A0A1I2KNG0</accession>
<sequence length="463" mass="48931">MRLAHGSISDARLPDVGVRAVFGLDARRQRYLDVEAELARAQAEVGLVPGDAAEAIAASARMELLDPGRLAAEQARTGHLMMPIISELSRVTGEPHGGWVHWGATTQNIQQTGDVLGIRAAHAIVTGLVLDVLATSADLAETHAETVMAGRTHAQQAVPITFGFKVAAWIDALLRHLERLEQLGDRLFVAMAGGATGTFAAMGPQGPRVQDVLARRLGLHSMPVPSRSIADPFAELVSVLALLSATGSAIAEEVARLAATEFGELAETLPPGDVGSSTMPQKRNSKLCMDVVTIGAQLRALVPLAMEAMIHPHEVDGARAAMMDEAVEQSLVLTGDALVRLRDVLGGLQVFPDRMRRNLELTGGAIMAEAVMMALAGVLGRQHAHDLVHHAAGVAATTGRTFTDVVAEAVARDPRVHGQLSDDRIETLLDPAAHTGHSREIARQTAARARTAVGTRTAVGARR</sequence>
<dbReference type="GO" id="GO:0016829">
    <property type="term" value="F:lyase activity"/>
    <property type="evidence" value="ECO:0007669"/>
    <property type="project" value="UniProtKB-KW"/>
</dbReference>
<keyword evidence="6" id="KW-1185">Reference proteome</keyword>
<keyword evidence="1 3" id="KW-0456">Lyase</keyword>
<dbReference type="SUPFAM" id="SSF48557">
    <property type="entry name" value="L-aspartase-like"/>
    <property type="match status" value="1"/>
</dbReference>
<dbReference type="PRINTS" id="PR00145">
    <property type="entry name" value="ARGSUCLYASE"/>
</dbReference>
<dbReference type="InterPro" id="IPR022761">
    <property type="entry name" value="Fumarate_lyase_N"/>
</dbReference>
<dbReference type="PANTHER" id="PTHR43172">
    <property type="entry name" value="ADENYLOSUCCINATE LYASE"/>
    <property type="match status" value="1"/>
</dbReference>
<protein>
    <submittedName>
        <fullName evidence="4">3-carboxy-cis,cis-muconate cycloisomerase</fullName>
    </submittedName>
    <submittedName>
        <fullName evidence="3">Adenylosuccinate lyase</fullName>
    </submittedName>
</protein>
<proteinExistence type="predicted"/>
<dbReference type="SMART" id="SM00998">
    <property type="entry name" value="ADSL_C"/>
    <property type="match status" value="1"/>
</dbReference>
<reference evidence="4 5" key="1">
    <citation type="submission" date="2016-10" db="EMBL/GenBank/DDBJ databases">
        <authorList>
            <person name="de Groot N.N."/>
        </authorList>
    </citation>
    <scope>NUCLEOTIDE SEQUENCE [LARGE SCALE GENOMIC DNA]</scope>
    <source>
        <strain evidence="4 5">CPCC 202808</strain>
    </source>
</reference>
<name>A0A1I2KNG0_9ACTN</name>
<dbReference type="STRING" id="504797.SAMN05421678_101384"/>
<dbReference type="PROSITE" id="PS00163">
    <property type="entry name" value="FUMARATE_LYASES"/>
    <property type="match status" value="1"/>
</dbReference>
<dbReference type="Proteomes" id="UP000199052">
    <property type="component" value="Unassembled WGS sequence"/>
</dbReference>
<dbReference type="Gene3D" id="1.10.40.30">
    <property type="entry name" value="Fumarase/aspartase (C-terminal domain)"/>
    <property type="match status" value="1"/>
</dbReference>
<dbReference type="PRINTS" id="PR00149">
    <property type="entry name" value="FUMRATELYASE"/>
</dbReference>
<dbReference type="Pfam" id="PF10397">
    <property type="entry name" value="ADSL_C"/>
    <property type="match status" value="1"/>
</dbReference>
<feature type="domain" description="Adenylosuccinate lyase C-terminal" evidence="2">
    <location>
        <begin position="363"/>
        <end position="446"/>
    </location>
</feature>
<dbReference type="InterPro" id="IPR000362">
    <property type="entry name" value="Fumarate_lyase_fam"/>
</dbReference>
<dbReference type="Gene3D" id="1.20.200.10">
    <property type="entry name" value="Fumarase/aspartase (Central domain)"/>
    <property type="match status" value="1"/>
</dbReference>
<evidence type="ECO:0000313" key="4">
    <source>
        <dbReference type="EMBL" id="SFF67790.1"/>
    </source>
</evidence>
<dbReference type="AlphaFoldDB" id="A0A1I2KNG0"/>
<dbReference type="EMBL" id="JACBZA010000001">
    <property type="protein sequence ID" value="NYH84527.1"/>
    <property type="molecule type" value="Genomic_DNA"/>
</dbReference>
<evidence type="ECO:0000259" key="2">
    <source>
        <dbReference type="SMART" id="SM00998"/>
    </source>
</evidence>
<dbReference type="InterPro" id="IPR008948">
    <property type="entry name" value="L-Aspartase-like"/>
</dbReference>
<organism evidence="4 5">
    <name type="scientific">Actinopolymorpha cephalotaxi</name>
    <dbReference type="NCBI Taxonomy" id="504797"/>
    <lineage>
        <taxon>Bacteria</taxon>
        <taxon>Bacillati</taxon>
        <taxon>Actinomycetota</taxon>
        <taxon>Actinomycetes</taxon>
        <taxon>Propionibacteriales</taxon>
        <taxon>Actinopolymorphaceae</taxon>
        <taxon>Actinopolymorpha</taxon>
    </lineage>
</organism>
<dbReference type="OrthoDB" id="9768878at2"/>
<dbReference type="Proteomes" id="UP000533017">
    <property type="component" value="Unassembled WGS sequence"/>
</dbReference>
<dbReference type="InterPro" id="IPR019468">
    <property type="entry name" value="AdenyloSucc_lyase_C"/>
</dbReference>
<dbReference type="CDD" id="cd01597">
    <property type="entry name" value="pCLME"/>
    <property type="match status" value="1"/>
</dbReference>
<dbReference type="EMBL" id="FOOI01000001">
    <property type="protein sequence ID" value="SFF67790.1"/>
    <property type="molecule type" value="Genomic_DNA"/>
</dbReference>
<evidence type="ECO:0000313" key="5">
    <source>
        <dbReference type="Proteomes" id="UP000199052"/>
    </source>
</evidence>
<dbReference type="Pfam" id="PF00206">
    <property type="entry name" value="Lyase_1"/>
    <property type="match status" value="1"/>
</dbReference>
<keyword evidence="4" id="KW-0413">Isomerase</keyword>
<evidence type="ECO:0000256" key="1">
    <source>
        <dbReference type="ARBA" id="ARBA00023239"/>
    </source>
</evidence>
<reference evidence="3 6" key="2">
    <citation type="submission" date="2020-07" db="EMBL/GenBank/DDBJ databases">
        <title>Sequencing the genomes of 1000 actinobacteria strains.</title>
        <authorList>
            <person name="Klenk H.-P."/>
        </authorList>
    </citation>
    <scope>NUCLEOTIDE SEQUENCE [LARGE SCALE GENOMIC DNA]</scope>
    <source>
        <strain evidence="3 6">DSM 45117</strain>
    </source>
</reference>
<evidence type="ECO:0000313" key="6">
    <source>
        <dbReference type="Proteomes" id="UP000533017"/>
    </source>
</evidence>
<gene>
    <name evidence="3" type="ORF">FHR37_003378</name>
    <name evidence="4" type="ORF">SAMN05421678_101384</name>
</gene>
<evidence type="ECO:0000313" key="3">
    <source>
        <dbReference type="EMBL" id="NYH84527.1"/>
    </source>
</evidence>